<organism evidence="2 3">
    <name type="scientific">Ficus carica</name>
    <name type="common">Common fig</name>
    <dbReference type="NCBI Taxonomy" id="3494"/>
    <lineage>
        <taxon>Eukaryota</taxon>
        <taxon>Viridiplantae</taxon>
        <taxon>Streptophyta</taxon>
        <taxon>Embryophyta</taxon>
        <taxon>Tracheophyta</taxon>
        <taxon>Spermatophyta</taxon>
        <taxon>Magnoliopsida</taxon>
        <taxon>eudicotyledons</taxon>
        <taxon>Gunneridae</taxon>
        <taxon>Pentapetalae</taxon>
        <taxon>rosids</taxon>
        <taxon>fabids</taxon>
        <taxon>Rosales</taxon>
        <taxon>Moraceae</taxon>
        <taxon>Ficeae</taxon>
        <taxon>Ficus</taxon>
    </lineage>
</organism>
<proteinExistence type="predicted"/>
<dbReference type="Gramene" id="FCD_00024094-RA">
    <property type="protein sequence ID" value="FCD_00024094-RA:cds"/>
    <property type="gene ID" value="FCD_00024094"/>
</dbReference>
<evidence type="ECO:0000256" key="1">
    <source>
        <dbReference type="SAM" id="MobiDB-lite"/>
    </source>
</evidence>
<dbReference type="AlphaFoldDB" id="A0AA88A7A6"/>
<gene>
    <name evidence="2" type="ORF">TIFTF001_017014</name>
</gene>
<reference evidence="2" key="1">
    <citation type="submission" date="2023-07" db="EMBL/GenBank/DDBJ databases">
        <title>draft genome sequence of fig (Ficus carica).</title>
        <authorList>
            <person name="Takahashi T."/>
            <person name="Nishimura K."/>
        </authorList>
    </citation>
    <scope>NUCLEOTIDE SEQUENCE</scope>
</reference>
<dbReference type="EMBL" id="BTGU01000026">
    <property type="protein sequence ID" value="GMN47822.1"/>
    <property type="molecule type" value="Genomic_DNA"/>
</dbReference>
<evidence type="ECO:0000313" key="2">
    <source>
        <dbReference type="EMBL" id="GMN47822.1"/>
    </source>
</evidence>
<sequence>MARSSPVMVVQLWLRGYRGSDDKQDRSYRRRSQGELSIEGGGETGRS</sequence>
<accession>A0AA88A7A6</accession>
<evidence type="ECO:0000313" key="3">
    <source>
        <dbReference type="Proteomes" id="UP001187192"/>
    </source>
</evidence>
<comment type="caution">
    <text evidence="2">The sequence shown here is derived from an EMBL/GenBank/DDBJ whole genome shotgun (WGS) entry which is preliminary data.</text>
</comment>
<protein>
    <submittedName>
        <fullName evidence="2">Uncharacterized protein</fullName>
    </submittedName>
</protein>
<keyword evidence="3" id="KW-1185">Reference proteome</keyword>
<name>A0AA88A7A6_FICCA</name>
<dbReference type="Proteomes" id="UP001187192">
    <property type="component" value="Unassembled WGS sequence"/>
</dbReference>
<feature type="region of interest" description="Disordered" evidence="1">
    <location>
        <begin position="19"/>
        <end position="47"/>
    </location>
</feature>